<gene>
    <name evidence="3" type="primary">WSCD2</name>
    <name evidence="3" type="ORF">FJT64_023615</name>
</gene>
<dbReference type="Proteomes" id="UP000440578">
    <property type="component" value="Unassembled WGS sequence"/>
</dbReference>
<dbReference type="Pfam" id="PF00685">
    <property type="entry name" value="Sulfotransfer_1"/>
    <property type="match status" value="1"/>
</dbReference>
<dbReference type="Gene3D" id="3.40.50.300">
    <property type="entry name" value="P-loop containing nucleotide triphosphate hydrolases"/>
    <property type="match status" value="1"/>
</dbReference>
<comment type="similarity">
    <text evidence="1">Belongs to the WSCD family.</text>
</comment>
<reference evidence="3 4" key="1">
    <citation type="submission" date="2019-07" db="EMBL/GenBank/DDBJ databases">
        <title>Draft genome assembly of a fouling barnacle, Amphibalanus amphitrite (Darwin, 1854): The first reference genome for Thecostraca.</title>
        <authorList>
            <person name="Kim W."/>
        </authorList>
    </citation>
    <scope>NUCLEOTIDE SEQUENCE [LARGE SCALE GENOMIC DNA]</scope>
    <source>
        <strain evidence="3">SNU_AA5</strain>
        <tissue evidence="3">Soma without cirri and trophi</tissue>
    </source>
</reference>
<evidence type="ECO:0000313" key="4">
    <source>
        <dbReference type="Proteomes" id="UP000440578"/>
    </source>
</evidence>
<dbReference type="InterPro" id="IPR000863">
    <property type="entry name" value="Sulfotransferase_dom"/>
</dbReference>
<dbReference type="OrthoDB" id="6351622at2759"/>
<protein>
    <submittedName>
        <fullName evidence="3">WSC domain-containing protein 2</fullName>
    </submittedName>
</protein>
<proteinExistence type="inferred from homology"/>
<evidence type="ECO:0000259" key="2">
    <source>
        <dbReference type="Pfam" id="PF00685"/>
    </source>
</evidence>
<dbReference type="PANTHER" id="PTHR45964">
    <property type="entry name" value="WSCD FAMILY MEMBER CG9164"/>
    <property type="match status" value="1"/>
</dbReference>
<dbReference type="AlphaFoldDB" id="A0A6A4WLC4"/>
<organism evidence="3 4">
    <name type="scientific">Amphibalanus amphitrite</name>
    <name type="common">Striped barnacle</name>
    <name type="synonym">Balanus amphitrite</name>
    <dbReference type="NCBI Taxonomy" id="1232801"/>
    <lineage>
        <taxon>Eukaryota</taxon>
        <taxon>Metazoa</taxon>
        <taxon>Ecdysozoa</taxon>
        <taxon>Arthropoda</taxon>
        <taxon>Crustacea</taxon>
        <taxon>Multicrustacea</taxon>
        <taxon>Cirripedia</taxon>
        <taxon>Thoracica</taxon>
        <taxon>Thoracicalcarea</taxon>
        <taxon>Balanomorpha</taxon>
        <taxon>Balanoidea</taxon>
        <taxon>Balanidae</taxon>
        <taxon>Amphibalaninae</taxon>
        <taxon>Amphibalanus</taxon>
    </lineage>
</organism>
<dbReference type="SUPFAM" id="SSF52540">
    <property type="entry name" value="P-loop containing nucleoside triphosphate hydrolases"/>
    <property type="match status" value="1"/>
</dbReference>
<dbReference type="PANTHER" id="PTHR45964:SF5">
    <property type="entry name" value="WSCD FAMILY MEMBER CG9164"/>
    <property type="match status" value="1"/>
</dbReference>
<dbReference type="GO" id="GO:0008146">
    <property type="term" value="F:sulfotransferase activity"/>
    <property type="evidence" value="ECO:0007669"/>
    <property type="project" value="InterPro"/>
</dbReference>
<dbReference type="InterPro" id="IPR027417">
    <property type="entry name" value="P-loop_NTPase"/>
</dbReference>
<evidence type="ECO:0000313" key="3">
    <source>
        <dbReference type="EMBL" id="KAF0304584.1"/>
    </source>
</evidence>
<dbReference type="InterPro" id="IPR051589">
    <property type="entry name" value="Sialate-O-sulfotransferase"/>
</dbReference>
<evidence type="ECO:0000256" key="1">
    <source>
        <dbReference type="ARBA" id="ARBA00010236"/>
    </source>
</evidence>
<comment type="caution">
    <text evidence="3">The sequence shown here is derived from an EMBL/GenBank/DDBJ whole genome shotgun (WGS) entry which is preliminary data.</text>
</comment>
<sequence length="284" mass="33573">MPLVYLASLPRSGNTWVRYLLEASTGIFTCVGGPEYHQYRNVSNRNASRTPEQIWQVSRKGFNQWVDFGYLGELLNWTQGNTLVARSQTWPQPWSVKEADRIDDTLQHPLAAFPPGLPRRAVVIIRDPFREFISWKKYDRTHSMVNEGDMTELYHGPEWHHFVTYYAREWYDLYSRWIEYTDDVYILHYHRLMSDTMVELGRILRFLEVEPDPARLECVRGHLEGRVHSHRHGVVPDNVTYPTRLRAEVWRHVHQLNQDFKARGWQPLPLDSYSFADQFADIGV</sequence>
<keyword evidence="4" id="KW-1185">Reference proteome</keyword>
<feature type="domain" description="Sulfotransferase" evidence="2">
    <location>
        <begin position="4"/>
        <end position="219"/>
    </location>
</feature>
<name>A0A6A4WLC4_AMPAM</name>
<accession>A0A6A4WLC4</accession>
<dbReference type="EMBL" id="VIIS01000829">
    <property type="protein sequence ID" value="KAF0304584.1"/>
    <property type="molecule type" value="Genomic_DNA"/>
</dbReference>